<evidence type="ECO:0000256" key="8">
    <source>
        <dbReference type="SAM" id="SignalP"/>
    </source>
</evidence>
<reference evidence="11 12" key="1">
    <citation type="submission" date="2020-02" db="EMBL/GenBank/DDBJ databases">
        <title>Genome assembly of a novel Clostridium senegalense strain.</title>
        <authorList>
            <person name="Gupta T.B."/>
            <person name="Jauregui R."/>
            <person name="Maclean P."/>
            <person name="Nawarathana A."/>
            <person name="Brightwell G."/>
        </authorList>
    </citation>
    <scope>NUCLEOTIDE SEQUENCE [LARGE SCALE GENOMIC DNA]</scope>
    <source>
        <strain evidence="11 12">AGRFS4</strain>
    </source>
</reference>
<sequence>MKMKRIIVIMIMSLMLVGCSDSVEIDNKAFVSTIAIDVGKDIENRNNIKEIKTKDPFTEEGLALIEVTYGMPDIRNMEPEKGSAEEISITSTGYSMTDAYFNALSKTSRELHFGHSKLLLLSERIFDYPDVLSGVLDYISRDSILNRSMLMVITKGDAKDYVGYKPVTEDNIENYISGLMLNSSKKSIIVPVTLHNYFSSIGRDEVLIPYIGIEGEDLKIYGMKVLEKLTPKGILNNSQVSNIQLIKGDIGATEKIAFIEDKIVDYQIDDTDSKLRVSYDKEKNKLHLNYHVITEGEITGAYMGARMLDSDKINNIQNQLSDSMEREFLETFKVLQKDYNIDPLEIRDHIIKFKPMLWSEIKDNWSQLYKDADITFDVESKIRNVGVSN</sequence>
<evidence type="ECO:0000313" key="11">
    <source>
        <dbReference type="EMBL" id="NEU04063.1"/>
    </source>
</evidence>
<keyword evidence="7" id="KW-0449">Lipoprotein</keyword>
<dbReference type="NCBIfam" id="TIGR02887">
    <property type="entry name" value="spore_ger_x_C"/>
    <property type="match status" value="1"/>
</dbReference>
<evidence type="ECO:0000313" key="12">
    <source>
        <dbReference type="Proteomes" id="UP000481872"/>
    </source>
</evidence>
<proteinExistence type="inferred from homology"/>
<keyword evidence="3" id="KW-0309">Germination</keyword>
<keyword evidence="12" id="KW-1185">Reference proteome</keyword>
<dbReference type="EMBL" id="JAAGPU010000004">
    <property type="protein sequence ID" value="NEU04063.1"/>
    <property type="molecule type" value="Genomic_DNA"/>
</dbReference>
<comment type="subcellular location">
    <subcellularLocation>
        <location evidence="1">Membrane</location>
        <topology evidence="1">Lipid-anchor</topology>
    </subcellularLocation>
</comment>
<evidence type="ECO:0000256" key="5">
    <source>
        <dbReference type="ARBA" id="ARBA00023136"/>
    </source>
</evidence>
<evidence type="ECO:0000259" key="9">
    <source>
        <dbReference type="Pfam" id="PF05504"/>
    </source>
</evidence>
<dbReference type="PANTHER" id="PTHR35789">
    <property type="entry name" value="SPORE GERMINATION PROTEIN B3"/>
    <property type="match status" value="1"/>
</dbReference>
<feature type="chain" id="PRO_5039518961" evidence="8">
    <location>
        <begin position="21"/>
        <end position="389"/>
    </location>
</feature>
<evidence type="ECO:0000256" key="2">
    <source>
        <dbReference type="ARBA" id="ARBA00007886"/>
    </source>
</evidence>
<dbReference type="Pfam" id="PF25198">
    <property type="entry name" value="Spore_GerAC_N"/>
    <property type="match status" value="1"/>
</dbReference>
<evidence type="ECO:0000256" key="1">
    <source>
        <dbReference type="ARBA" id="ARBA00004635"/>
    </source>
</evidence>
<accession>A0A6M0H1T7</accession>
<dbReference type="Proteomes" id="UP000481872">
    <property type="component" value="Unassembled WGS sequence"/>
</dbReference>
<dbReference type="InterPro" id="IPR046953">
    <property type="entry name" value="Spore_GerAC-like_C"/>
</dbReference>
<dbReference type="PROSITE" id="PS51257">
    <property type="entry name" value="PROKAR_LIPOPROTEIN"/>
    <property type="match status" value="1"/>
</dbReference>
<keyword evidence="5" id="KW-0472">Membrane</keyword>
<keyword evidence="4 8" id="KW-0732">Signal</keyword>
<evidence type="ECO:0000256" key="4">
    <source>
        <dbReference type="ARBA" id="ARBA00022729"/>
    </source>
</evidence>
<dbReference type="PANTHER" id="PTHR35789:SF1">
    <property type="entry name" value="SPORE GERMINATION PROTEIN B3"/>
    <property type="match status" value="1"/>
</dbReference>
<feature type="domain" description="Spore germination protein N-terminal" evidence="10">
    <location>
        <begin position="21"/>
        <end position="212"/>
    </location>
</feature>
<name>A0A6M0H1T7_9CLOT</name>
<gene>
    <name evidence="11" type="ORF">G3M99_04170</name>
</gene>
<protein>
    <submittedName>
        <fullName evidence="11">Ger(X)C family spore germination protein</fullName>
    </submittedName>
</protein>
<evidence type="ECO:0000256" key="7">
    <source>
        <dbReference type="ARBA" id="ARBA00023288"/>
    </source>
</evidence>
<evidence type="ECO:0000256" key="3">
    <source>
        <dbReference type="ARBA" id="ARBA00022544"/>
    </source>
</evidence>
<dbReference type="InterPro" id="IPR008844">
    <property type="entry name" value="Spore_GerAC-like"/>
</dbReference>
<comment type="caution">
    <text evidence="11">The sequence shown here is derived from an EMBL/GenBank/DDBJ whole genome shotgun (WGS) entry which is preliminary data.</text>
</comment>
<feature type="domain" description="Spore germination GerAC-like C-terminal" evidence="9">
    <location>
        <begin position="232"/>
        <end position="386"/>
    </location>
</feature>
<evidence type="ECO:0000259" key="10">
    <source>
        <dbReference type="Pfam" id="PF25198"/>
    </source>
</evidence>
<feature type="signal peptide" evidence="8">
    <location>
        <begin position="1"/>
        <end position="20"/>
    </location>
</feature>
<dbReference type="InterPro" id="IPR057336">
    <property type="entry name" value="GerAC_N"/>
</dbReference>
<dbReference type="InterPro" id="IPR038501">
    <property type="entry name" value="Spore_GerAC_C_sf"/>
</dbReference>
<dbReference type="GO" id="GO:0009847">
    <property type="term" value="P:spore germination"/>
    <property type="evidence" value="ECO:0007669"/>
    <property type="project" value="InterPro"/>
</dbReference>
<dbReference type="Pfam" id="PF05504">
    <property type="entry name" value="Spore_GerAC"/>
    <property type="match status" value="1"/>
</dbReference>
<dbReference type="AlphaFoldDB" id="A0A6M0H1T7"/>
<organism evidence="11 12">
    <name type="scientific">Clostridium senegalense</name>
    <dbReference type="NCBI Taxonomy" id="1465809"/>
    <lineage>
        <taxon>Bacteria</taxon>
        <taxon>Bacillati</taxon>
        <taxon>Bacillota</taxon>
        <taxon>Clostridia</taxon>
        <taxon>Eubacteriales</taxon>
        <taxon>Clostridiaceae</taxon>
        <taxon>Clostridium</taxon>
    </lineage>
</organism>
<dbReference type="GO" id="GO:0016020">
    <property type="term" value="C:membrane"/>
    <property type="evidence" value="ECO:0007669"/>
    <property type="project" value="UniProtKB-SubCell"/>
</dbReference>
<keyword evidence="6" id="KW-0564">Palmitate</keyword>
<dbReference type="RefSeq" id="WP_061994076.1">
    <property type="nucleotide sequence ID" value="NZ_JAAGPU010000004.1"/>
</dbReference>
<dbReference type="Gene3D" id="3.30.300.210">
    <property type="entry name" value="Nutrient germinant receptor protein C, domain 3"/>
    <property type="match status" value="1"/>
</dbReference>
<comment type="similarity">
    <text evidence="2">Belongs to the GerABKC lipoprotein family.</text>
</comment>
<evidence type="ECO:0000256" key="6">
    <source>
        <dbReference type="ARBA" id="ARBA00023139"/>
    </source>
</evidence>